<dbReference type="FunFam" id="1.10.10.10:FF:000153">
    <property type="entry name" value="LuxR family transcriptional regulator"/>
    <property type="match status" value="1"/>
</dbReference>
<dbReference type="PRINTS" id="PR00038">
    <property type="entry name" value="HTHLUXR"/>
</dbReference>
<dbReference type="GO" id="GO:0003677">
    <property type="term" value="F:DNA binding"/>
    <property type="evidence" value="ECO:0007669"/>
    <property type="project" value="UniProtKB-KW"/>
</dbReference>
<dbReference type="Pfam" id="PF00072">
    <property type="entry name" value="Response_reg"/>
    <property type="match status" value="1"/>
</dbReference>
<dbReference type="GO" id="GO:0006355">
    <property type="term" value="P:regulation of DNA-templated transcription"/>
    <property type="evidence" value="ECO:0007669"/>
    <property type="project" value="InterPro"/>
</dbReference>
<comment type="caution">
    <text evidence="5">Lacks conserved residue(s) required for the propagation of feature annotation.</text>
</comment>
<dbReference type="PROSITE" id="PS50110">
    <property type="entry name" value="RESPONSE_REGULATORY"/>
    <property type="match status" value="1"/>
</dbReference>
<dbReference type="EMBL" id="CP042912">
    <property type="protein sequence ID" value="QEG21343.1"/>
    <property type="molecule type" value="Genomic_DNA"/>
</dbReference>
<dbReference type="InterPro" id="IPR000792">
    <property type="entry name" value="Tscrpt_reg_LuxR_C"/>
</dbReference>
<dbReference type="PANTHER" id="PTHR43214">
    <property type="entry name" value="TWO-COMPONENT RESPONSE REGULATOR"/>
    <property type="match status" value="1"/>
</dbReference>
<dbReference type="SMART" id="SM00448">
    <property type="entry name" value="REC"/>
    <property type="match status" value="1"/>
</dbReference>
<feature type="domain" description="HTH luxR-type" evidence="6">
    <location>
        <begin position="146"/>
        <end position="211"/>
    </location>
</feature>
<dbReference type="SUPFAM" id="SSF46894">
    <property type="entry name" value="C-terminal effector domain of the bipartite response regulators"/>
    <property type="match status" value="1"/>
</dbReference>
<dbReference type="PROSITE" id="PS50043">
    <property type="entry name" value="HTH_LUXR_2"/>
    <property type="match status" value="1"/>
</dbReference>
<dbReference type="Pfam" id="PF00196">
    <property type="entry name" value="GerE"/>
    <property type="match status" value="1"/>
</dbReference>
<evidence type="ECO:0000259" key="7">
    <source>
        <dbReference type="PROSITE" id="PS50110"/>
    </source>
</evidence>
<name>A0A5B9PEF7_9BACT</name>
<dbReference type="GO" id="GO:0000160">
    <property type="term" value="P:phosphorelay signal transduction system"/>
    <property type="evidence" value="ECO:0007669"/>
    <property type="project" value="InterPro"/>
</dbReference>
<keyword evidence="4" id="KW-0804">Transcription</keyword>
<dbReference type="InterPro" id="IPR011006">
    <property type="entry name" value="CheY-like_superfamily"/>
</dbReference>
<proteinExistence type="predicted"/>
<protein>
    <submittedName>
        <fullName evidence="8">Transcriptional regulatory protein LiaR</fullName>
    </submittedName>
</protein>
<dbReference type="RefSeq" id="WP_162273876.1">
    <property type="nucleotide sequence ID" value="NZ_CP042912.1"/>
</dbReference>
<sequence length="214" mass="23640">MSVSSMTLEIVIADDHPVVVEGIRSRIESYNAKIVANPTDPESLVQLVEEIRPDVLVMESRLGKKDALRALEKFQNLALRPPVVVFSMYPDATHIARASALGCHDYILKSSPIDALFEAVNRASRGESAPADSLLNTVRTRMRSNSGTPHADLTNREMQVLRHVAMGLSNREIGKSLGISVETVKEHVQNILRKLNVNDRTQAAVWAVRNQLIA</sequence>
<dbReference type="Proteomes" id="UP000322214">
    <property type="component" value="Chromosome"/>
</dbReference>
<dbReference type="KEGG" id="mff:MFFC18_11990"/>
<evidence type="ECO:0000256" key="2">
    <source>
        <dbReference type="ARBA" id="ARBA00023015"/>
    </source>
</evidence>
<evidence type="ECO:0000256" key="4">
    <source>
        <dbReference type="ARBA" id="ARBA00023163"/>
    </source>
</evidence>
<dbReference type="AlphaFoldDB" id="A0A5B9PEF7"/>
<keyword evidence="3" id="KW-0238">DNA-binding</keyword>
<reference evidence="8 9" key="1">
    <citation type="submission" date="2019-08" db="EMBL/GenBank/DDBJ databases">
        <title>Deep-cultivation of Planctomycetes and their phenomic and genomic characterization uncovers novel biology.</title>
        <authorList>
            <person name="Wiegand S."/>
            <person name="Jogler M."/>
            <person name="Boedeker C."/>
            <person name="Pinto D."/>
            <person name="Vollmers J."/>
            <person name="Rivas-Marin E."/>
            <person name="Kohn T."/>
            <person name="Peeters S.H."/>
            <person name="Heuer A."/>
            <person name="Rast P."/>
            <person name="Oberbeckmann S."/>
            <person name="Bunk B."/>
            <person name="Jeske O."/>
            <person name="Meyerdierks A."/>
            <person name="Storesund J.E."/>
            <person name="Kallscheuer N."/>
            <person name="Luecker S."/>
            <person name="Lage O.M."/>
            <person name="Pohl T."/>
            <person name="Merkel B.J."/>
            <person name="Hornburger P."/>
            <person name="Mueller R.-W."/>
            <person name="Bruemmer F."/>
            <person name="Labrenz M."/>
            <person name="Spormann A.M."/>
            <person name="Op den Camp H."/>
            <person name="Overmann J."/>
            <person name="Amann R."/>
            <person name="Jetten M.S.M."/>
            <person name="Mascher T."/>
            <person name="Medema M.H."/>
            <person name="Devos D.P."/>
            <person name="Kaster A.-K."/>
            <person name="Ovreas L."/>
            <person name="Rohde M."/>
            <person name="Galperin M.Y."/>
            <person name="Jogler C."/>
        </authorList>
    </citation>
    <scope>NUCLEOTIDE SEQUENCE [LARGE SCALE GENOMIC DNA]</scope>
    <source>
        <strain evidence="8 9">FC18</strain>
    </source>
</reference>
<dbReference type="PROSITE" id="PS00622">
    <property type="entry name" value="HTH_LUXR_1"/>
    <property type="match status" value="1"/>
</dbReference>
<evidence type="ECO:0000256" key="3">
    <source>
        <dbReference type="ARBA" id="ARBA00023125"/>
    </source>
</evidence>
<gene>
    <name evidence="8" type="primary">liaR</name>
    <name evidence="8" type="ORF">MFFC18_11990</name>
</gene>
<evidence type="ECO:0000256" key="1">
    <source>
        <dbReference type="ARBA" id="ARBA00022553"/>
    </source>
</evidence>
<dbReference type="Gene3D" id="3.40.50.2300">
    <property type="match status" value="1"/>
</dbReference>
<organism evidence="8 9">
    <name type="scientific">Mariniblastus fucicola</name>
    <dbReference type="NCBI Taxonomy" id="980251"/>
    <lineage>
        <taxon>Bacteria</taxon>
        <taxon>Pseudomonadati</taxon>
        <taxon>Planctomycetota</taxon>
        <taxon>Planctomycetia</taxon>
        <taxon>Pirellulales</taxon>
        <taxon>Pirellulaceae</taxon>
        <taxon>Mariniblastus</taxon>
    </lineage>
</organism>
<evidence type="ECO:0000259" key="6">
    <source>
        <dbReference type="PROSITE" id="PS50043"/>
    </source>
</evidence>
<dbReference type="InterPro" id="IPR001789">
    <property type="entry name" value="Sig_transdc_resp-reg_receiver"/>
</dbReference>
<feature type="domain" description="Response regulatory" evidence="7">
    <location>
        <begin position="9"/>
        <end position="124"/>
    </location>
</feature>
<evidence type="ECO:0000256" key="5">
    <source>
        <dbReference type="PROSITE-ProRule" id="PRU00169"/>
    </source>
</evidence>
<evidence type="ECO:0000313" key="8">
    <source>
        <dbReference type="EMBL" id="QEG21343.1"/>
    </source>
</evidence>
<dbReference type="SMART" id="SM00421">
    <property type="entry name" value="HTH_LUXR"/>
    <property type="match status" value="1"/>
</dbReference>
<keyword evidence="9" id="KW-1185">Reference proteome</keyword>
<dbReference type="InterPro" id="IPR058245">
    <property type="entry name" value="NreC/VraR/RcsB-like_REC"/>
</dbReference>
<dbReference type="CDD" id="cd17535">
    <property type="entry name" value="REC_NarL-like"/>
    <property type="match status" value="1"/>
</dbReference>
<dbReference type="CDD" id="cd06170">
    <property type="entry name" value="LuxR_C_like"/>
    <property type="match status" value="1"/>
</dbReference>
<keyword evidence="2" id="KW-0805">Transcription regulation</keyword>
<dbReference type="SUPFAM" id="SSF52172">
    <property type="entry name" value="CheY-like"/>
    <property type="match status" value="1"/>
</dbReference>
<accession>A0A5B9PEF7</accession>
<keyword evidence="1" id="KW-0597">Phosphoprotein</keyword>
<dbReference type="InterPro" id="IPR039420">
    <property type="entry name" value="WalR-like"/>
</dbReference>
<evidence type="ECO:0000313" key="9">
    <source>
        <dbReference type="Proteomes" id="UP000322214"/>
    </source>
</evidence>
<dbReference type="STRING" id="980251.GCA_001642875_01741"/>
<dbReference type="InterPro" id="IPR016032">
    <property type="entry name" value="Sig_transdc_resp-reg_C-effctor"/>
</dbReference>